<comment type="caution">
    <text evidence="2">The sequence shown here is derived from an EMBL/GenBank/DDBJ whole genome shotgun (WGS) entry which is preliminary data.</text>
</comment>
<sequence>MFTAIAYFPIFLGRPLIMYLGILTLLSLLFTAYAGYANFRGLRYAPPFSWHLKLAITTVALAIIHGSLGLLSQFGL</sequence>
<dbReference type="EMBL" id="MFDH01000006">
    <property type="protein sequence ID" value="OGE36862.1"/>
    <property type="molecule type" value="Genomic_DNA"/>
</dbReference>
<dbReference type="STRING" id="1797780.A3E45_03400"/>
<evidence type="ECO:0000313" key="2">
    <source>
        <dbReference type="EMBL" id="OGE36862.1"/>
    </source>
</evidence>
<evidence type="ECO:0000256" key="1">
    <source>
        <dbReference type="SAM" id="Phobius"/>
    </source>
</evidence>
<reference evidence="2 3" key="1">
    <citation type="journal article" date="2016" name="Nat. Commun.">
        <title>Thousands of microbial genomes shed light on interconnected biogeochemical processes in an aquifer system.</title>
        <authorList>
            <person name="Anantharaman K."/>
            <person name="Brown C.T."/>
            <person name="Hug L.A."/>
            <person name="Sharon I."/>
            <person name="Castelle C.J."/>
            <person name="Probst A.J."/>
            <person name="Thomas B.C."/>
            <person name="Singh A."/>
            <person name="Wilkins M.J."/>
            <person name="Karaoz U."/>
            <person name="Brodie E.L."/>
            <person name="Williams K.H."/>
            <person name="Hubbard S.S."/>
            <person name="Banfield J.F."/>
        </authorList>
    </citation>
    <scope>NUCLEOTIDE SEQUENCE [LARGE SCALE GENOMIC DNA]</scope>
</reference>
<dbReference type="AlphaFoldDB" id="A0A1F5K7F1"/>
<keyword evidence="1" id="KW-0812">Transmembrane</keyword>
<dbReference type="Proteomes" id="UP000176405">
    <property type="component" value="Unassembled WGS sequence"/>
</dbReference>
<keyword evidence="1" id="KW-1133">Transmembrane helix</keyword>
<proteinExistence type="predicted"/>
<evidence type="ECO:0000313" key="3">
    <source>
        <dbReference type="Proteomes" id="UP000176405"/>
    </source>
</evidence>
<name>A0A1F5K7F1_9BACT</name>
<feature type="transmembrane region" description="Helical" evidence="1">
    <location>
        <begin position="51"/>
        <end position="71"/>
    </location>
</feature>
<protein>
    <submittedName>
        <fullName evidence="2">Uncharacterized protein</fullName>
    </submittedName>
</protein>
<organism evidence="2 3">
    <name type="scientific">Candidatus Daviesbacteria bacterium RIFCSPHIGHO2_12_FULL_43_11</name>
    <dbReference type="NCBI Taxonomy" id="1797780"/>
    <lineage>
        <taxon>Bacteria</taxon>
        <taxon>Candidatus Daviesiibacteriota</taxon>
    </lineage>
</organism>
<accession>A0A1F5K7F1</accession>
<gene>
    <name evidence="2" type="ORF">A3E45_03400</name>
</gene>
<feature type="transmembrane region" description="Helical" evidence="1">
    <location>
        <begin position="16"/>
        <end position="39"/>
    </location>
</feature>
<keyword evidence="1" id="KW-0472">Membrane</keyword>